<accession>A0A366XRE0</accession>
<sequence length="74" mass="8722">MGERSFFVVKIKNVAFAGVIVYVDNTQLGEGRAKLFFCIQKPILFLFLRIDWWITLIFNIDFQLKPSLLLKHFL</sequence>
<gene>
    <name evidence="1" type="ORF">DS031_18660</name>
</gene>
<organism evidence="1 2">
    <name type="scientific">Bacillus taeanensis</name>
    <dbReference type="NCBI Taxonomy" id="273032"/>
    <lineage>
        <taxon>Bacteria</taxon>
        <taxon>Bacillati</taxon>
        <taxon>Bacillota</taxon>
        <taxon>Bacilli</taxon>
        <taxon>Bacillales</taxon>
        <taxon>Bacillaceae</taxon>
        <taxon>Bacillus</taxon>
    </lineage>
</organism>
<name>A0A366XRE0_9BACI</name>
<protein>
    <submittedName>
        <fullName evidence="1">Uncharacterized protein</fullName>
    </submittedName>
</protein>
<evidence type="ECO:0000313" key="2">
    <source>
        <dbReference type="Proteomes" id="UP000253314"/>
    </source>
</evidence>
<dbReference type="Proteomes" id="UP000253314">
    <property type="component" value="Unassembled WGS sequence"/>
</dbReference>
<evidence type="ECO:0000313" key="1">
    <source>
        <dbReference type="EMBL" id="RBW68098.1"/>
    </source>
</evidence>
<dbReference type="AlphaFoldDB" id="A0A366XRE0"/>
<keyword evidence="2" id="KW-1185">Reference proteome</keyword>
<proteinExistence type="predicted"/>
<reference evidence="1 2" key="1">
    <citation type="submission" date="2018-07" db="EMBL/GenBank/DDBJ databases">
        <title>Lottiidibacillus patelloidae gen. nov., sp. nov., isolated from the intestinal tract of a marine limpet and the reclassification of B. taeanensis BH030017T, B. algicola KMM 3737T and B. hwajinpoensis SW-72T as genus Lottiidibacillus.</title>
        <authorList>
            <person name="Liu R."/>
            <person name="Huang Z."/>
        </authorList>
    </citation>
    <scope>NUCLEOTIDE SEQUENCE [LARGE SCALE GENOMIC DNA]</scope>
    <source>
        <strain evidence="1 2">BH030017</strain>
    </source>
</reference>
<comment type="caution">
    <text evidence="1">The sequence shown here is derived from an EMBL/GenBank/DDBJ whole genome shotgun (WGS) entry which is preliminary data.</text>
</comment>
<dbReference type="EMBL" id="QOCW01000025">
    <property type="protein sequence ID" value="RBW68098.1"/>
    <property type="molecule type" value="Genomic_DNA"/>
</dbReference>